<feature type="transmembrane region" description="Helical" evidence="2">
    <location>
        <begin position="76"/>
        <end position="97"/>
    </location>
</feature>
<comment type="similarity">
    <text evidence="1">Belongs to the EamA transporter family.</text>
</comment>
<dbReference type="Proteomes" id="UP001055437">
    <property type="component" value="Chromosome"/>
</dbReference>
<dbReference type="InterPro" id="IPR037185">
    <property type="entry name" value="EmrE-like"/>
</dbReference>
<keyword evidence="2" id="KW-0812">Transmembrane</keyword>
<dbReference type="KEGG" id="csep:CP523_10480"/>
<protein>
    <submittedName>
        <fullName evidence="5">DMT family transporter</fullName>
    </submittedName>
    <submittedName>
        <fullName evidence="4">EamA family transporter</fullName>
    </submittedName>
</protein>
<evidence type="ECO:0000313" key="5">
    <source>
        <dbReference type="EMBL" id="USS02427.1"/>
    </source>
</evidence>
<dbReference type="InterPro" id="IPR000620">
    <property type="entry name" value="EamA_dom"/>
</dbReference>
<feature type="transmembrane region" description="Helical" evidence="2">
    <location>
        <begin position="48"/>
        <end position="70"/>
    </location>
</feature>
<feature type="transmembrane region" description="Helical" evidence="2">
    <location>
        <begin position="224"/>
        <end position="242"/>
    </location>
</feature>
<gene>
    <name evidence="4" type="ORF">CP523_10480</name>
    <name evidence="5" type="ORF">NH397_02825</name>
</gene>
<feature type="transmembrane region" description="Helical" evidence="2">
    <location>
        <begin position="163"/>
        <end position="181"/>
    </location>
</feature>
<proteinExistence type="inferred from homology"/>
<feature type="transmembrane region" description="Helical" evidence="2">
    <location>
        <begin position="128"/>
        <end position="151"/>
    </location>
</feature>
<organism evidence="4 6">
    <name type="scientific">Clostridium septicum</name>
    <dbReference type="NCBI Taxonomy" id="1504"/>
    <lineage>
        <taxon>Bacteria</taxon>
        <taxon>Bacillati</taxon>
        <taxon>Bacillota</taxon>
        <taxon>Clostridia</taxon>
        <taxon>Eubacteriales</taxon>
        <taxon>Clostridiaceae</taxon>
        <taxon>Clostridium</taxon>
    </lineage>
</organism>
<dbReference type="Gene3D" id="1.10.3730.20">
    <property type="match status" value="2"/>
</dbReference>
<feature type="domain" description="EamA" evidence="3">
    <location>
        <begin position="130"/>
        <end position="264"/>
    </location>
</feature>
<dbReference type="EMBL" id="CP023671">
    <property type="protein sequence ID" value="AYE35857.1"/>
    <property type="molecule type" value="Genomic_DNA"/>
</dbReference>
<evidence type="ECO:0000313" key="4">
    <source>
        <dbReference type="EMBL" id="AYE35857.1"/>
    </source>
</evidence>
<dbReference type="Proteomes" id="UP000280586">
    <property type="component" value="Chromosome"/>
</dbReference>
<reference evidence="4 6" key="1">
    <citation type="submission" date="2017-09" db="EMBL/GenBank/DDBJ databases">
        <authorList>
            <person name="Thomas P."/>
            <person name="Seyboldt C."/>
        </authorList>
    </citation>
    <scope>NUCLEOTIDE SEQUENCE [LARGE SCALE GENOMIC DNA]</scope>
    <source>
        <strain evidence="4 6">DSM 7534</strain>
    </source>
</reference>
<evidence type="ECO:0000256" key="1">
    <source>
        <dbReference type="ARBA" id="ARBA00007362"/>
    </source>
</evidence>
<accession>A0A9N7JQ18</accession>
<keyword evidence="7" id="KW-1185">Reference proteome</keyword>
<reference evidence="5" key="2">
    <citation type="submission" date="2022-06" db="EMBL/GenBank/DDBJ databases">
        <authorList>
            <person name="Holder M.E."/>
            <person name="Ajami N.J."/>
            <person name="Petrosino J.F."/>
        </authorList>
    </citation>
    <scope>NUCLEOTIDE SEQUENCE</scope>
    <source>
        <strain evidence="5">RMA 8861</strain>
    </source>
</reference>
<keyword evidence="2" id="KW-0472">Membrane</keyword>
<dbReference type="GO" id="GO:0016020">
    <property type="term" value="C:membrane"/>
    <property type="evidence" value="ECO:0007669"/>
    <property type="project" value="InterPro"/>
</dbReference>
<name>A0A9N7JQ18_CLOSE</name>
<evidence type="ECO:0000313" key="7">
    <source>
        <dbReference type="Proteomes" id="UP001055437"/>
    </source>
</evidence>
<feature type="transmembrane region" description="Helical" evidence="2">
    <location>
        <begin position="248"/>
        <end position="265"/>
    </location>
</feature>
<dbReference type="SUPFAM" id="SSF103481">
    <property type="entry name" value="Multidrug resistance efflux transporter EmrE"/>
    <property type="match status" value="2"/>
</dbReference>
<sequence length="283" mass="31164">MPIFAKLAYNNGSNSTTVLAVRFLLASLTLFIYFKIKRQNFKINKKQLYILCVLGVFGYTITSETLFMSYSYLSVGLATTVHFIYPAVVCLIGYLFFKERIGKMKLIALILSIIGVFILVGFENKTISILGVTLALISGVSYGANIIGLSLEDISSLDNKISTFYISIFSGVTMLILAILTKRLSLAINTEIFVSYIGISLVSTITSIIFLLKAIEEIGATSASILATFEPIVSIILGVLFFKESFTFPMLIGTMVILISVIIIAKSKEEKVIEKEEDTRSSL</sequence>
<dbReference type="AlphaFoldDB" id="A0A9N7JQ18"/>
<evidence type="ECO:0000256" key="2">
    <source>
        <dbReference type="SAM" id="Phobius"/>
    </source>
</evidence>
<feature type="transmembrane region" description="Helical" evidence="2">
    <location>
        <begin position="104"/>
        <end position="122"/>
    </location>
</feature>
<feature type="transmembrane region" description="Helical" evidence="2">
    <location>
        <begin position="193"/>
        <end position="212"/>
    </location>
</feature>
<dbReference type="PANTHER" id="PTHR22911">
    <property type="entry name" value="ACYL-MALONYL CONDENSING ENZYME-RELATED"/>
    <property type="match status" value="1"/>
</dbReference>
<dbReference type="Pfam" id="PF00892">
    <property type="entry name" value="EamA"/>
    <property type="match status" value="2"/>
</dbReference>
<feature type="transmembrane region" description="Helical" evidence="2">
    <location>
        <begin position="19"/>
        <end position="36"/>
    </location>
</feature>
<evidence type="ECO:0000313" key="6">
    <source>
        <dbReference type="Proteomes" id="UP000280586"/>
    </source>
</evidence>
<dbReference type="EMBL" id="CP099799">
    <property type="protein sequence ID" value="USS02427.1"/>
    <property type="molecule type" value="Genomic_DNA"/>
</dbReference>
<keyword evidence="2" id="KW-1133">Transmembrane helix</keyword>
<evidence type="ECO:0000259" key="3">
    <source>
        <dbReference type="Pfam" id="PF00892"/>
    </source>
</evidence>
<feature type="domain" description="EamA" evidence="3">
    <location>
        <begin position="2"/>
        <end position="120"/>
    </location>
</feature>
<dbReference type="PANTHER" id="PTHR22911:SF137">
    <property type="entry name" value="SOLUTE CARRIER FAMILY 35 MEMBER G2-RELATED"/>
    <property type="match status" value="1"/>
</dbReference>